<feature type="transmembrane region" description="Helical" evidence="1">
    <location>
        <begin position="105"/>
        <end position="126"/>
    </location>
</feature>
<accession>A0A5M4AY19</accession>
<proteinExistence type="predicted"/>
<gene>
    <name evidence="2" type="ORF">PbJCM13498_16630</name>
</gene>
<dbReference type="RefSeq" id="WP_025862671.1">
    <property type="nucleotide sequence ID" value="NZ_BLAX01000001.1"/>
</dbReference>
<comment type="caution">
    <text evidence="2">The sequence shown here is derived from an EMBL/GenBank/DDBJ whole genome shotgun (WGS) entry which is preliminary data.</text>
</comment>
<keyword evidence="1" id="KW-1133">Transmembrane helix</keyword>
<keyword evidence="1" id="KW-0812">Transmembrane</keyword>
<organism evidence="2 3">
    <name type="scientific">Prolixibacter bellariivorans</name>
    <dbReference type="NCBI Taxonomy" id="314319"/>
    <lineage>
        <taxon>Bacteria</taxon>
        <taxon>Pseudomonadati</taxon>
        <taxon>Bacteroidota</taxon>
        <taxon>Bacteroidia</taxon>
        <taxon>Marinilabiliales</taxon>
        <taxon>Prolixibacteraceae</taxon>
        <taxon>Prolixibacter</taxon>
    </lineage>
</organism>
<keyword evidence="1" id="KW-0472">Membrane</keyword>
<evidence type="ECO:0000313" key="3">
    <source>
        <dbReference type="Proteomes" id="UP000391834"/>
    </source>
</evidence>
<keyword evidence="3" id="KW-1185">Reference proteome</keyword>
<dbReference type="AlphaFoldDB" id="A0A5M4AY19"/>
<evidence type="ECO:0000256" key="1">
    <source>
        <dbReference type="SAM" id="Phobius"/>
    </source>
</evidence>
<dbReference type="EMBL" id="BLAX01000001">
    <property type="protein sequence ID" value="GET32800.1"/>
    <property type="molecule type" value="Genomic_DNA"/>
</dbReference>
<feature type="transmembrane region" description="Helical" evidence="1">
    <location>
        <begin position="45"/>
        <end position="64"/>
    </location>
</feature>
<dbReference type="OrthoDB" id="9920580at2"/>
<dbReference type="Proteomes" id="UP000391834">
    <property type="component" value="Unassembled WGS sequence"/>
</dbReference>
<feature type="transmembrane region" description="Helical" evidence="1">
    <location>
        <begin position="12"/>
        <end position="33"/>
    </location>
</feature>
<reference evidence="2 3" key="1">
    <citation type="submission" date="2019-10" db="EMBL/GenBank/DDBJ databases">
        <title>Prolixibacter strains distinguished by the presence of nitrate reductase genes were adept at nitrate-dependent anaerobic corrosion of metallic iron and carbon steel.</title>
        <authorList>
            <person name="Iino T."/>
            <person name="Shono N."/>
            <person name="Ito K."/>
            <person name="Nakamura R."/>
            <person name="Sueoka K."/>
            <person name="Harayama S."/>
            <person name="Ohkuma M."/>
        </authorList>
    </citation>
    <scope>NUCLEOTIDE SEQUENCE [LARGE SCALE GENOMIC DNA]</scope>
    <source>
        <strain evidence="2 3">JCM 13498</strain>
    </source>
</reference>
<name>A0A5M4AY19_9BACT</name>
<sequence>MARRVASSVKQDHLLLLLAYLFTLSMAVVFVNWEATPYNPGYACVQTVEVFGILLFTFVLSDYPARKYIKHQFGQFLFRLVVLFGASLLIIRLNIEFTPYNVEFVLLRALKVFATLSLSMIIRLIFIRYQK</sequence>
<evidence type="ECO:0000313" key="2">
    <source>
        <dbReference type="EMBL" id="GET32800.1"/>
    </source>
</evidence>
<feature type="transmembrane region" description="Helical" evidence="1">
    <location>
        <begin position="76"/>
        <end position="93"/>
    </location>
</feature>
<protein>
    <submittedName>
        <fullName evidence="2">Uncharacterized protein</fullName>
    </submittedName>
</protein>